<feature type="region of interest" description="Disordered" evidence="4">
    <location>
        <begin position="1"/>
        <end position="20"/>
    </location>
</feature>
<dbReference type="AlphaFoldDB" id="A0AAW1Q940"/>
<evidence type="ECO:0000256" key="2">
    <source>
        <dbReference type="ARBA" id="ARBA00022614"/>
    </source>
</evidence>
<gene>
    <name evidence="6" type="ORF">WJX74_007529</name>
</gene>
<name>A0AAW1Q940_9CHLO</name>
<dbReference type="PROSITE" id="PS51450">
    <property type="entry name" value="LRR"/>
    <property type="match status" value="1"/>
</dbReference>
<dbReference type="Pfam" id="PF00560">
    <property type="entry name" value="LRR_1"/>
    <property type="match status" value="1"/>
</dbReference>
<accession>A0AAW1Q940</accession>
<comment type="caution">
    <text evidence="6">The sequence shown here is derived from an EMBL/GenBank/DDBJ whole genome shotgun (WGS) entry which is preliminary data.</text>
</comment>
<evidence type="ECO:0000313" key="6">
    <source>
        <dbReference type="EMBL" id="KAK9818883.1"/>
    </source>
</evidence>
<dbReference type="EMBL" id="JALJOS010000053">
    <property type="protein sequence ID" value="KAK9818883.1"/>
    <property type="molecule type" value="Genomic_DNA"/>
</dbReference>
<sequence length="572" mass="62123">MAARGQAATPATPTTAAPDPASAVQLRVKIGMAASSGKLDLSECGLQRIPDSVWDLTGLEELSLHGNPLEELPEEVGRLTSLRRLQLSSCGLHHVPASICNLTNLEGLWMLGNLVTELPADIGALTPLRMLVVHSNCLTALPDSITALSQLTDLGAAGNRLGSLPDDIGALGSLQKLMLNGNCLQHLPTSIGNLRSLQELFLQCNLLESLPDELLHLTSLHQLNLAENNLISLPECTKNDSQTGWVGLTQLQELWVYSNHLQQLPQDLLSSCHALRNLWLEGNPLDPNLLRSSLQAPAHEDSSLRALGIDQSQMASLGIRDVSCLRNGVRTAEVCAARPGYWKLERGPAMPCDVQGEQVLVVTFASAPGTPNWGKLLSRVRRSADQPAHNCFDILYVVDGARAWYEGGEEAFHRWHARLASVTQRYNKVLFLGDSMGAAGALLFSDLATAVHAFSPQVELNTASLRPSQDENWANSFKMRLLAAVDRSPAVIDIYCSNWSCDLAQARLIPSVRAKLHIYEVDSHRLALYMDGAKLLLPAIKKAIVQQMGLWDAAADAALLAEQIKKGPFRLP</sequence>
<reference evidence="6 7" key="1">
    <citation type="journal article" date="2024" name="Nat. Commun.">
        <title>Phylogenomics reveals the evolutionary origins of lichenization in chlorophyte algae.</title>
        <authorList>
            <person name="Puginier C."/>
            <person name="Libourel C."/>
            <person name="Otte J."/>
            <person name="Skaloud P."/>
            <person name="Haon M."/>
            <person name="Grisel S."/>
            <person name="Petersen M."/>
            <person name="Berrin J.G."/>
            <person name="Delaux P.M."/>
            <person name="Dal Grande F."/>
            <person name="Keller J."/>
        </authorList>
    </citation>
    <scope>NUCLEOTIDE SEQUENCE [LARGE SCALE GENOMIC DNA]</scope>
    <source>
        <strain evidence="6 7">SAG 2145</strain>
    </source>
</reference>
<evidence type="ECO:0000256" key="4">
    <source>
        <dbReference type="SAM" id="MobiDB-lite"/>
    </source>
</evidence>
<evidence type="ECO:0000256" key="1">
    <source>
        <dbReference type="ARBA" id="ARBA00004430"/>
    </source>
</evidence>
<dbReference type="SMART" id="SM00364">
    <property type="entry name" value="LRR_BAC"/>
    <property type="match status" value="5"/>
</dbReference>
<dbReference type="InterPro" id="IPR001611">
    <property type="entry name" value="Leu-rich_rpt"/>
</dbReference>
<keyword evidence="2" id="KW-0433">Leucine-rich repeat</keyword>
<dbReference type="GO" id="GO:0005930">
    <property type="term" value="C:axoneme"/>
    <property type="evidence" value="ECO:0007669"/>
    <property type="project" value="UniProtKB-SubCell"/>
</dbReference>
<evidence type="ECO:0000313" key="7">
    <source>
        <dbReference type="Proteomes" id="UP001438707"/>
    </source>
</evidence>
<organism evidence="6 7">
    <name type="scientific">Apatococcus lobatus</name>
    <dbReference type="NCBI Taxonomy" id="904363"/>
    <lineage>
        <taxon>Eukaryota</taxon>
        <taxon>Viridiplantae</taxon>
        <taxon>Chlorophyta</taxon>
        <taxon>core chlorophytes</taxon>
        <taxon>Trebouxiophyceae</taxon>
        <taxon>Chlorellales</taxon>
        <taxon>Chlorellaceae</taxon>
        <taxon>Apatococcus</taxon>
    </lineage>
</organism>
<keyword evidence="7" id="KW-1185">Reference proteome</keyword>
<proteinExistence type="predicted"/>
<dbReference type="PANTHER" id="PTHR48051:SF1">
    <property type="entry name" value="RAS SUPPRESSOR PROTEIN 1"/>
    <property type="match status" value="1"/>
</dbReference>
<dbReference type="Pfam" id="PF23598">
    <property type="entry name" value="LRR_14"/>
    <property type="match status" value="1"/>
</dbReference>
<dbReference type="InterPro" id="IPR003591">
    <property type="entry name" value="Leu-rich_rpt_typical-subtyp"/>
</dbReference>
<dbReference type="SUPFAM" id="SSF52058">
    <property type="entry name" value="L domain-like"/>
    <property type="match status" value="1"/>
</dbReference>
<comment type="subcellular location">
    <subcellularLocation>
        <location evidence="1">Cytoplasm</location>
        <location evidence="1">Cytoskeleton</location>
        <location evidence="1">Cilium axoneme</location>
    </subcellularLocation>
</comment>
<feature type="domain" description="Disease resistance R13L4/SHOC-2-like LRR" evidence="5">
    <location>
        <begin position="114"/>
        <end position="280"/>
    </location>
</feature>
<dbReference type="InterPro" id="IPR050216">
    <property type="entry name" value="LRR_domain-containing"/>
</dbReference>
<dbReference type="SMART" id="SM00369">
    <property type="entry name" value="LRR_TYP"/>
    <property type="match status" value="7"/>
</dbReference>
<dbReference type="Proteomes" id="UP001438707">
    <property type="component" value="Unassembled WGS sequence"/>
</dbReference>
<evidence type="ECO:0000256" key="3">
    <source>
        <dbReference type="ARBA" id="ARBA00022737"/>
    </source>
</evidence>
<dbReference type="InterPro" id="IPR032675">
    <property type="entry name" value="LRR_dom_sf"/>
</dbReference>
<evidence type="ECO:0000259" key="5">
    <source>
        <dbReference type="Pfam" id="PF23598"/>
    </source>
</evidence>
<keyword evidence="3" id="KW-0677">Repeat</keyword>
<dbReference type="PANTHER" id="PTHR48051">
    <property type="match status" value="1"/>
</dbReference>
<protein>
    <recommendedName>
        <fullName evidence="5">Disease resistance R13L4/SHOC-2-like LRR domain-containing protein</fullName>
    </recommendedName>
</protein>
<dbReference type="InterPro" id="IPR055414">
    <property type="entry name" value="LRR_R13L4/SHOC2-like"/>
</dbReference>
<dbReference type="Gene3D" id="3.80.10.10">
    <property type="entry name" value="Ribonuclease Inhibitor"/>
    <property type="match status" value="1"/>
</dbReference>